<organism evidence="5 6">
    <name type="scientific">Rosa chinensis</name>
    <name type="common">China rose</name>
    <dbReference type="NCBI Taxonomy" id="74649"/>
    <lineage>
        <taxon>Eukaryota</taxon>
        <taxon>Viridiplantae</taxon>
        <taxon>Streptophyta</taxon>
        <taxon>Embryophyta</taxon>
        <taxon>Tracheophyta</taxon>
        <taxon>Spermatophyta</taxon>
        <taxon>Magnoliopsida</taxon>
        <taxon>eudicotyledons</taxon>
        <taxon>Gunneridae</taxon>
        <taxon>Pentapetalae</taxon>
        <taxon>rosids</taxon>
        <taxon>fabids</taxon>
        <taxon>Rosales</taxon>
        <taxon>Rosaceae</taxon>
        <taxon>Rosoideae</taxon>
        <taxon>Rosoideae incertae sedis</taxon>
        <taxon>Rosa</taxon>
    </lineage>
</organism>
<keyword evidence="2 4" id="KW-0119">Carbohydrate metabolism</keyword>
<evidence type="ECO:0000256" key="2">
    <source>
        <dbReference type="ARBA" id="ARBA00023277"/>
    </source>
</evidence>
<dbReference type="AlphaFoldDB" id="A0A2P6P9E6"/>
<dbReference type="PANTHER" id="PTHR31352">
    <property type="entry name" value="BETA-AMYLASE 1, CHLOROPLASTIC"/>
    <property type="match status" value="1"/>
</dbReference>
<comment type="catalytic activity">
    <reaction evidence="4">
        <text>Hydrolysis of (1-&gt;4)-alpha-D-glucosidic linkages in polysaccharides so as to remove successive maltose units from the non-reducing ends of the chains.</text>
        <dbReference type="EC" id="3.2.1.2"/>
    </reaction>
</comment>
<dbReference type="EC" id="3.2.1.2" evidence="4"/>
<evidence type="ECO:0000256" key="4">
    <source>
        <dbReference type="RuleBase" id="RU000509"/>
    </source>
</evidence>
<dbReference type="Proteomes" id="UP000238479">
    <property type="component" value="Chromosome 7"/>
</dbReference>
<dbReference type="InterPro" id="IPR017853">
    <property type="entry name" value="GH"/>
</dbReference>
<dbReference type="Gramene" id="PRQ18556">
    <property type="protein sequence ID" value="PRQ18556"/>
    <property type="gene ID" value="RchiOBHm_Chr7g0207341"/>
</dbReference>
<dbReference type="GO" id="GO:0000272">
    <property type="term" value="P:polysaccharide catabolic process"/>
    <property type="evidence" value="ECO:0007669"/>
    <property type="project" value="UniProtKB-KW"/>
</dbReference>
<name>A0A2P6P9E6_ROSCH</name>
<dbReference type="GO" id="GO:0016161">
    <property type="term" value="F:beta-amylase activity"/>
    <property type="evidence" value="ECO:0007669"/>
    <property type="project" value="UniProtKB-EC"/>
</dbReference>
<dbReference type="Pfam" id="PF01373">
    <property type="entry name" value="Glyco_hydro_14"/>
    <property type="match status" value="1"/>
</dbReference>
<proteinExistence type="inferred from homology"/>
<dbReference type="SUPFAM" id="SSF51445">
    <property type="entry name" value="(Trans)glycosidases"/>
    <property type="match status" value="1"/>
</dbReference>
<dbReference type="STRING" id="74649.A0A2P6P9E6"/>
<evidence type="ECO:0000313" key="5">
    <source>
        <dbReference type="EMBL" id="PRQ18556.1"/>
    </source>
</evidence>
<comment type="similarity">
    <text evidence="1 4">Belongs to the glycosyl hydrolase 14 family.</text>
</comment>
<dbReference type="EMBL" id="PDCK01000045">
    <property type="protein sequence ID" value="PRQ18556.1"/>
    <property type="molecule type" value="Genomic_DNA"/>
</dbReference>
<accession>A0A2P6P9E6</accession>
<evidence type="ECO:0000313" key="6">
    <source>
        <dbReference type="Proteomes" id="UP000238479"/>
    </source>
</evidence>
<dbReference type="InterPro" id="IPR001554">
    <property type="entry name" value="Glyco_hydro_14"/>
</dbReference>
<keyword evidence="6" id="KW-1185">Reference proteome</keyword>
<evidence type="ECO:0000256" key="3">
    <source>
        <dbReference type="ARBA" id="ARBA00023326"/>
    </source>
</evidence>
<keyword evidence="3 4" id="KW-0624">Polysaccharide degradation</keyword>
<reference evidence="5 6" key="1">
    <citation type="journal article" date="2018" name="Nat. Genet.">
        <title>The Rosa genome provides new insights in the design of modern roses.</title>
        <authorList>
            <person name="Bendahmane M."/>
        </authorList>
    </citation>
    <scope>NUCLEOTIDE SEQUENCE [LARGE SCALE GENOMIC DNA]</scope>
    <source>
        <strain evidence="6">cv. Old Blush</strain>
    </source>
</reference>
<keyword evidence="4 5" id="KW-0326">Glycosidase</keyword>
<protein>
    <recommendedName>
        <fullName evidence="4">Beta-amylase</fullName>
        <ecNumber evidence="4">3.2.1.2</ecNumber>
    </recommendedName>
</protein>
<comment type="caution">
    <text evidence="5">The sequence shown here is derived from an EMBL/GenBank/DDBJ whole genome shotgun (WGS) entry which is preliminary data.</text>
</comment>
<gene>
    <name evidence="5" type="ORF">RchiOBHm_Chr7g0207341</name>
</gene>
<sequence length="92" mass="10570">MRLNWNTEYGQFFLEWYSEKLLRPGNRLPAAAKGVFQGTIAKLSGKVAGIHWHYRTRSHAAELTASYYNTLILDLEMVTNQQQKCSANMGLY</sequence>
<evidence type="ECO:0000256" key="1">
    <source>
        <dbReference type="ARBA" id="ARBA00005652"/>
    </source>
</evidence>
<dbReference type="Gene3D" id="3.20.20.80">
    <property type="entry name" value="Glycosidases"/>
    <property type="match status" value="1"/>
</dbReference>
<dbReference type="PRINTS" id="PR00750">
    <property type="entry name" value="BETAAMYLASE"/>
</dbReference>
<keyword evidence="4 5" id="KW-0378">Hydrolase</keyword>
<dbReference type="PANTHER" id="PTHR31352:SF1">
    <property type="entry name" value="BETA-AMYLASE 3, CHLOROPLASTIC"/>
    <property type="match status" value="1"/>
</dbReference>